<sequence>MLPSSASNSSQSSFESPISQHPHAWFPSIPRRREPPKYPRYYATPLKEDIPDSTPLQLYGLEPREPSIAEKRGRFQRFSRALDDIREDITLQLEPQALADRAKVRRRMSTFLPETSSTPSLPSARPGSSASFSGSMFASSPSGLDSPSEEDHPASGSRPLSMIFSPDAWTPPVRRLSRRLSVLSFSQKRHRYRGGGAPSISQPNLISSSTPI</sequence>
<evidence type="ECO:0000313" key="2">
    <source>
        <dbReference type="EMBL" id="KKK18583.1"/>
    </source>
</evidence>
<dbReference type="AlphaFoldDB" id="A0A0F8UG78"/>
<dbReference type="VEuPathDB" id="FungiDB:P175DRAFT_0500424"/>
<feature type="compositionally biased region" description="Basic and acidic residues" evidence="1">
    <location>
        <begin position="62"/>
        <end position="73"/>
    </location>
</feature>
<protein>
    <submittedName>
        <fullName evidence="2">Uncharacterized protein</fullName>
    </submittedName>
</protein>
<proteinExistence type="predicted"/>
<feature type="region of interest" description="Disordered" evidence="1">
    <location>
        <begin position="187"/>
        <end position="212"/>
    </location>
</feature>
<feature type="compositionally biased region" description="Low complexity" evidence="1">
    <location>
        <begin position="1"/>
        <end position="19"/>
    </location>
</feature>
<accession>A0A0F8UG78</accession>
<feature type="compositionally biased region" description="Polar residues" evidence="1">
    <location>
        <begin position="199"/>
        <end position="212"/>
    </location>
</feature>
<dbReference type="OrthoDB" id="4227585at2759"/>
<dbReference type="Proteomes" id="UP000034947">
    <property type="component" value="Unassembled WGS sequence"/>
</dbReference>
<dbReference type="EMBL" id="JYKN01001883">
    <property type="protein sequence ID" value="KKK18583.1"/>
    <property type="molecule type" value="Genomic_DNA"/>
</dbReference>
<evidence type="ECO:0000313" key="3">
    <source>
        <dbReference type="Proteomes" id="UP000034947"/>
    </source>
</evidence>
<feature type="compositionally biased region" description="Low complexity" evidence="1">
    <location>
        <begin position="111"/>
        <end position="143"/>
    </location>
</feature>
<feature type="region of interest" description="Disordered" evidence="1">
    <location>
        <begin position="1"/>
        <end position="74"/>
    </location>
</feature>
<name>A0A0F8UG78_9EURO</name>
<comment type="caution">
    <text evidence="2">The sequence shown here is derived from an EMBL/GenBank/DDBJ whole genome shotgun (WGS) entry which is preliminary data.</text>
</comment>
<reference evidence="2 3" key="1">
    <citation type="submission" date="2015-02" db="EMBL/GenBank/DDBJ databases">
        <title>Draft Genome Sequences of Two Closely-Related Aflatoxigenic Aspergillus Species Obtained from the Cote d'Ivoire.</title>
        <authorList>
            <person name="Moore G.G."/>
            <person name="Beltz S.B."/>
            <person name="Mack B.M."/>
        </authorList>
    </citation>
    <scope>NUCLEOTIDE SEQUENCE [LARGE SCALE GENOMIC DNA]</scope>
    <source>
        <strain evidence="2 3">SRRC1432</strain>
    </source>
</reference>
<keyword evidence="3" id="KW-1185">Reference proteome</keyword>
<feature type="region of interest" description="Disordered" evidence="1">
    <location>
        <begin position="111"/>
        <end position="164"/>
    </location>
</feature>
<evidence type="ECO:0000256" key="1">
    <source>
        <dbReference type="SAM" id="MobiDB-lite"/>
    </source>
</evidence>
<gene>
    <name evidence="2" type="ORF">AOCH_006403</name>
</gene>
<organism evidence="2 3">
    <name type="scientific">Aspergillus ochraceoroseus</name>
    <dbReference type="NCBI Taxonomy" id="138278"/>
    <lineage>
        <taxon>Eukaryota</taxon>
        <taxon>Fungi</taxon>
        <taxon>Dikarya</taxon>
        <taxon>Ascomycota</taxon>
        <taxon>Pezizomycotina</taxon>
        <taxon>Eurotiomycetes</taxon>
        <taxon>Eurotiomycetidae</taxon>
        <taxon>Eurotiales</taxon>
        <taxon>Aspergillaceae</taxon>
        <taxon>Aspergillus</taxon>
        <taxon>Aspergillus subgen. Nidulantes</taxon>
    </lineage>
</organism>